<feature type="region of interest" description="Disordered" evidence="1">
    <location>
        <begin position="1"/>
        <end position="153"/>
    </location>
</feature>
<feature type="compositionally biased region" description="Low complexity" evidence="1">
    <location>
        <begin position="45"/>
        <end position="80"/>
    </location>
</feature>
<sequence>PSRSAARASVRRPGRAGGGVAPIPGHRTRGSAPRRRARCSRRASGRPVPAAAAPPAARQPAAGRARRTPAAWAAATSTGRTRARAECAPAALRSLPAPVPTSPSRSAARGRTPGRRAPPSHRCASGRPTASRTSPACGRRCAQPRSRVAPASI</sequence>
<feature type="non-terminal residue" evidence="2">
    <location>
        <position position="1"/>
    </location>
</feature>
<evidence type="ECO:0000313" key="2">
    <source>
        <dbReference type="EMBL" id="EEF26035.1"/>
    </source>
</evidence>
<reference evidence="3" key="1">
    <citation type="journal article" date="2010" name="Nat. Biotechnol.">
        <title>Draft genome sequence of the oilseed species Ricinus communis.</title>
        <authorList>
            <person name="Chan A.P."/>
            <person name="Crabtree J."/>
            <person name="Zhao Q."/>
            <person name="Lorenzi H."/>
            <person name="Orvis J."/>
            <person name="Puiu D."/>
            <person name="Melake-Berhan A."/>
            <person name="Jones K.M."/>
            <person name="Redman J."/>
            <person name="Chen G."/>
            <person name="Cahoon E.B."/>
            <person name="Gedil M."/>
            <person name="Stanke M."/>
            <person name="Haas B.J."/>
            <person name="Wortman J.R."/>
            <person name="Fraser-Liggett C.M."/>
            <person name="Ravel J."/>
            <person name="Rabinowicz P.D."/>
        </authorList>
    </citation>
    <scope>NUCLEOTIDE SEQUENCE [LARGE SCALE GENOMIC DNA]</scope>
    <source>
        <strain evidence="3">cv. Hale</strain>
    </source>
</reference>
<proteinExistence type="predicted"/>
<feature type="compositionally biased region" description="Basic residues" evidence="1">
    <location>
        <begin position="26"/>
        <end position="44"/>
    </location>
</feature>
<dbReference type="InParanoid" id="B9TDM9"/>
<gene>
    <name evidence="2" type="ORF">RCOM_1901940</name>
</gene>
<dbReference type="Proteomes" id="UP000008311">
    <property type="component" value="Unassembled WGS sequence"/>
</dbReference>
<name>B9TDM9_RICCO</name>
<dbReference type="AlphaFoldDB" id="B9TDM9"/>
<evidence type="ECO:0000256" key="1">
    <source>
        <dbReference type="SAM" id="MobiDB-lite"/>
    </source>
</evidence>
<dbReference type="EMBL" id="EQ978303">
    <property type="protein sequence ID" value="EEF26035.1"/>
    <property type="molecule type" value="Genomic_DNA"/>
</dbReference>
<feature type="non-terminal residue" evidence="2">
    <location>
        <position position="153"/>
    </location>
</feature>
<evidence type="ECO:0000313" key="3">
    <source>
        <dbReference type="Proteomes" id="UP000008311"/>
    </source>
</evidence>
<keyword evidence="3" id="KW-1185">Reference proteome</keyword>
<feature type="compositionally biased region" description="Low complexity" evidence="1">
    <location>
        <begin position="104"/>
        <end position="117"/>
    </location>
</feature>
<accession>B9TDM9</accession>
<protein>
    <submittedName>
        <fullName evidence="2">Uncharacterized protein</fullName>
    </submittedName>
</protein>
<organism evidence="2 3">
    <name type="scientific">Ricinus communis</name>
    <name type="common">Castor bean</name>
    <dbReference type="NCBI Taxonomy" id="3988"/>
    <lineage>
        <taxon>Eukaryota</taxon>
        <taxon>Viridiplantae</taxon>
        <taxon>Streptophyta</taxon>
        <taxon>Embryophyta</taxon>
        <taxon>Tracheophyta</taxon>
        <taxon>Spermatophyta</taxon>
        <taxon>Magnoliopsida</taxon>
        <taxon>eudicotyledons</taxon>
        <taxon>Gunneridae</taxon>
        <taxon>Pentapetalae</taxon>
        <taxon>rosids</taxon>
        <taxon>fabids</taxon>
        <taxon>Malpighiales</taxon>
        <taxon>Euphorbiaceae</taxon>
        <taxon>Acalyphoideae</taxon>
        <taxon>Acalypheae</taxon>
        <taxon>Ricinus</taxon>
    </lineage>
</organism>